<evidence type="ECO:0000313" key="3">
    <source>
        <dbReference type="Proteomes" id="UP001275084"/>
    </source>
</evidence>
<proteinExistence type="predicted"/>
<feature type="compositionally biased region" description="Polar residues" evidence="1">
    <location>
        <begin position="44"/>
        <end position="56"/>
    </location>
</feature>
<evidence type="ECO:0000313" key="2">
    <source>
        <dbReference type="EMBL" id="KAK3356337.1"/>
    </source>
</evidence>
<organism evidence="2 3">
    <name type="scientific">Lasiosphaeria hispida</name>
    <dbReference type="NCBI Taxonomy" id="260671"/>
    <lineage>
        <taxon>Eukaryota</taxon>
        <taxon>Fungi</taxon>
        <taxon>Dikarya</taxon>
        <taxon>Ascomycota</taxon>
        <taxon>Pezizomycotina</taxon>
        <taxon>Sordariomycetes</taxon>
        <taxon>Sordariomycetidae</taxon>
        <taxon>Sordariales</taxon>
        <taxon>Lasiosphaeriaceae</taxon>
        <taxon>Lasiosphaeria</taxon>
    </lineage>
</organism>
<dbReference type="AlphaFoldDB" id="A0AAJ0MF55"/>
<dbReference type="EMBL" id="JAUIQD010000003">
    <property type="protein sequence ID" value="KAK3356337.1"/>
    <property type="molecule type" value="Genomic_DNA"/>
</dbReference>
<comment type="caution">
    <text evidence="2">The sequence shown here is derived from an EMBL/GenBank/DDBJ whole genome shotgun (WGS) entry which is preliminary data.</text>
</comment>
<feature type="region of interest" description="Disordered" evidence="1">
    <location>
        <begin position="1"/>
        <end position="141"/>
    </location>
</feature>
<accession>A0AAJ0MF55</accession>
<sequence length="141" mass="15785">MARTRSQTGAQQRLPSLALNDQGHPVAQTRTSKALPPPTRNEANRTQSPTSLYNHSTGRKRKQPIEDALESSPDPAQKRQRTSDTRRENTSGEPATGTGASRHATDPIAFWARDGRRPEVQYWPEETSQTDSTMERIKRPP</sequence>
<dbReference type="Proteomes" id="UP001275084">
    <property type="component" value="Unassembled WGS sequence"/>
</dbReference>
<reference evidence="2" key="2">
    <citation type="submission" date="2023-06" db="EMBL/GenBank/DDBJ databases">
        <authorList>
            <consortium name="Lawrence Berkeley National Laboratory"/>
            <person name="Haridas S."/>
            <person name="Hensen N."/>
            <person name="Bonometti L."/>
            <person name="Westerberg I."/>
            <person name="Brannstrom I.O."/>
            <person name="Guillou S."/>
            <person name="Cros-Aarteil S."/>
            <person name="Calhoun S."/>
            <person name="Kuo A."/>
            <person name="Mondo S."/>
            <person name="Pangilinan J."/>
            <person name="Riley R."/>
            <person name="Labutti K."/>
            <person name="Andreopoulos B."/>
            <person name="Lipzen A."/>
            <person name="Chen C."/>
            <person name="Yanf M."/>
            <person name="Daum C."/>
            <person name="Ng V."/>
            <person name="Clum A."/>
            <person name="Steindorff A."/>
            <person name="Ohm R."/>
            <person name="Martin F."/>
            <person name="Silar P."/>
            <person name="Natvig D."/>
            <person name="Lalanne C."/>
            <person name="Gautier V."/>
            <person name="Ament-Velasquez S.L."/>
            <person name="Kruys A."/>
            <person name="Hutchinson M.I."/>
            <person name="Powell A.J."/>
            <person name="Barry K."/>
            <person name="Miller A.N."/>
            <person name="Grigoriev I.V."/>
            <person name="Debuchy R."/>
            <person name="Gladieux P."/>
            <person name="Thoren M.H."/>
            <person name="Johannesson H."/>
        </authorList>
    </citation>
    <scope>NUCLEOTIDE SEQUENCE</scope>
    <source>
        <strain evidence="2">CBS 955.72</strain>
    </source>
</reference>
<reference evidence="2" key="1">
    <citation type="journal article" date="2023" name="Mol. Phylogenet. Evol.">
        <title>Genome-scale phylogeny and comparative genomics of the fungal order Sordariales.</title>
        <authorList>
            <person name="Hensen N."/>
            <person name="Bonometti L."/>
            <person name="Westerberg I."/>
            <person name="Brannstrom I.O."/>
            <person name="Guillou S."/>
            <person name="Cros-Aarteil S."/>
            <person name="Calhoun S."/>
            <person name="Haridas S."/>
            <person name="Kuo A."/>
            <person name="Mondo S."/>
            <person name="Pangilinan J."/>
            <person name="Riley R."/>
            <person name="LaButti K."/>
            <person name="Andreopoulos B."/>
            <person name="Lipzen A."/>
            <person name="Chen C."/>
            <person name="Yan M."/>
            <person name="Daum C."/>
            <person name="Ng V."/>
            <person name="Clum A."/>
            <person name="Steindorff A."/>
            <person name="Ohm R.A."/>
            <person name="Martin F."/>
            <person name="Silar P."/>
            <person name="Natvig D.O."/>
            <person name="Lalanne C."/>
            <person name="Gautier V."/>
            <person name="Ament-Velasquez S.L."/>
            <person name="Kruys A."/>
            <person name="Hutchinson M.I."/>
            <person name="Powell A.J."/>
            <person name="Barry K."/>
            <person name="Miller A.N."/>
            <person name="Grigoriev I.V."/>
            <person name="Debuchy R."/>
            <person name="Gladieux P."/>
            <person name="Hiltunen Thoren M."/>
            <person name="Johannesson H."/>
        </authorList>
    </citation>
    <scope>NUCLEOTIDE SEQUENCE</scope>
    <source>
        <strain evidence="2">CBS 955.72</strain>
    </source>
</reference>
<name>A0AAJ0MF55_9PEZI</name>
<evidence type="ECO:0000256" key="1">
    <source>
        <dbReference type="SAM" id="MobiDB-lite"/>
    </source>
</evidence>
<feature type="compositionally biased region" description="Basic and acidic residues" evidence="1">
    <location>
        <begin position="81"/>
        <end position="90"/>
    </location>
</feature>
<gene>
    <name evidence="2" type="ORF">B0T25DRAFT_565716</name>
</gene>
<protein>
    <submittedName>
        <fullName evidence="2">Uncharacterized protein</fullName>
    </submittedName>
</protein>
<keyword evidence="3" id="KW-1185">Reference proteome</keyword>
<feature type="compositionally biased region" description="Polar residues" evidence="1">
    <location>
        <begin position="1"/>
        <end position="14"/>
    </location>
</feature>